<evidence type="ECO:0000313" key="2">
    <source>
        <dbReference type="Proteomes" id="UP000468901"/>
    </source>
</evidence>
<dbReference type="EMBL" id="WESC01000001">
    <property type="protein sequence ID" value="KAB7742721.1"/>
    <property type="molecule type" value="Genomic_DNA"/>
</dbReference>
<name>A0A6N6VMF2_9HYPH</name>
<proteinExistence type="predicted"/>
<dbReference type="Proteomes" id="UP000468901">
    <property type="component" value="Unassembled WGS sequence"/>
</dbReference>
<sequence>MSPDIARRTFDAPAPERLALMGLRHIEYTSAWGSHFPYVVYFHFGTAPNFDPARLRVLTQGSFFSVLAPKDDAAMHSGH</sequence>
<reference evidence="1 2" key="1">
    <citation type="submission" date="2019-09" db="EMBL/GenBank/DDBJ databases">
        <title>Parvibaculum sedimenti sp. nov., isolated from sediment.</title>
        <authorList>
            <person name="Wang Y."/>
        </authorList>
    </citation>
    <scope>NUCLEOTIDE SEQUENCE [LARGE SCALE GENOMIC DNA]</scope>
    <source>
        <strain evidence="1 2">HXT-9</strain>
    </source>
</reference>
<dbReference type="AlphaFoldDB" id="A0A6N6VMF2"/>
<accession>A0A6N6VMF2</accession>
<protein>
    <submittedName>
        <fullName evidence="1">Uncharacterized protein</fullName>
    </submittedName>
</protein>
<comment type="caution">
    <text evidence="1">The sequence shown here is derived from an EMBL/GenBank/DDBJ whole genome shotgun (WGS) entry which is preliminary data.</text>
</comment>
<dbReference type="RefSeq" id="WP_152214274.1">
    <property type="nucleotide sequence ID" value="NZ_JBAQYD010000078.1"/>
</dbReference>
<keyword evidence="2" id="KW-1185">Reference proteome</keyword>
<evidence type="ECO:0000313" key="1">
    <source>
        <dbReference type="EMBL" id="KAB7742721.1"/>
    </source>
</evidence>
<organism evidence="1 2">
    <name type="scientific">Parvibaculum sedimenti</name>
    <dbReference type="NCBI Taxonomy" id="2608632"/>
    <lineage>
        <taxon>Bacteria</taxon>
        <taxon>Pseudomonadati</taxon>
        <taxon>Pseudomonadota</taxon>
        <taxon>Alphaproteobacteria</taxon>
        <taxon>Hyphomicrobiales</taxon>
        <taxon>Parvibaculaceae</taxon>
        <taxon>Parvibaculum</taxon>
    </lineage>
</organism>
<gene>
    <name evidence="1" type="ORF">F2P47_00890</name>
</gene>